<dbReference type="GO" id="GO:0016301">
    <property type="term" value="F:kinase activity"/>
    <property type="evidence" value="ECO:0007669"/>
    <property type="project" value="InterPro"/>
</dbReference>
<protein>
    <recommendedName>
        <fullName evidence="1">Phosphoribulokinase/uridine kinase domain-containing protein</fullName>
    </recommendedName>
</protein>
<feature type="domain" description="Phosphoribulokinase/uridine kinase" evidence="1">
    <location>
        <begin position="27"/>
        <end position="152"/>
    </location>
</feature>
<dbReference type="GeneID" id="40727002"/>
<dbReference type="Gene3D" id="3.40.50.300">
    <property type="entry name" value="P-loop containing nucleotide triphosphate hydrolases"/>
    <property type="match status" value="1"/>
</dbReference>
<evidence type="ECO:0000313" key="3">
    <source>
        <dbReference type="Proteomes" id="UP000306050"/>
    </source>
</evidence>
<dbReference type="InterPro" id="IPR027417">
    <property type="entry name" value="P-loop_NTPase"/>
</dbReference>
<proteinExistence type="predicted"/>
<organism evidence="2 3">
    <name type="scientific">Sporisorium graminicola</name>
    <dbReference type="NCBI Taxonomy" id="280036"/>
    <lineage>
        <taxon>Eukaryota</taxon>
        <taxon>Fungi</taxon>
        <taxon>Dikarya</taxon>
        <taxon>Basidiomycota</taxon>
        <taxon>Ustilaginomycotina</taxon>
        <taxon>Ustilaginomycetes</taxon>
        <taxon>Ustilaginales</taxon>
        <taxon>Ustilaginaceae</taxon>
        <taxon>Sporisorium</taxon>
    </lineage>
</organism>
<comment type="caution">
    <text evidence="2">The sequence shown here is derived from an EMBL/GenBank/DDBJ whole genome shotgun (WGS) entry which is preliminary data.</text>
</comment>
<evidence type="ECO:0000313" key="2">
    <source>
        <dbReference type="EMBL" id="TKY87429.1"/>
    </source>
</evidence>
<dbReference type="InterPro" id="IPR006083">
    <property type="entry name" value="PRK/URK"/>
</dbReference>
<dbReference type="RefSeq" id="XP_029739414.1">
    <property type="nucleotide sequence ID" value="XM_029884704.1"/>
</dbReference>
<dbReference type="Proteomes" id="UP000306050">
    <property type="component" value="Chromosome SGRAM_22"/>
</dbReference>
<accession>A0A4V6ETP2</accession>
<dbReference type="GO" id="GO:0005524">
    <property type="term" value="F:ATP binding"/>
    <property type="evidence" value="ECO:0007669"/>
    <property type="project" value="InterPro"/>
</dbReference>
<dbReference type="EMBL" id="SRRM01000014">
    <property type="protein sequence ID" value="TKY87429.1"/>
    <property type="molecule type" value="Genomic_DNA"/>
</dbReference>
<dbReference type="SUPFAM" id="SSF52540">
    <property type="entry name" value="P-loop containing nucleoside triphosphate hydrolases"/>
    <property type="match status" value="1"/>
</dbReference>
<dbReference type="Pfam" id="PF00485">
    <property type="entry name" value="PRK"/>
    <property type="match status" value="1"/>
</dbReference>
<reference evidence="2 3" key="1">
    <citation type="submission" date="2019-05" db="EMBL/GenBank/DDBJ databases">
        <title>Sporisorium graminicola CBS 10092 draft sequencing and annotation.</title>
        <authorList>
            <person name="Solano-Gonzalez S."/>
            <person name="Caddick M.X."/>
            <person name="Darby A."/>
        </authorList>
    </citation>
    <scope>NUCLEOTIDE SEQUENCE [LARGE SCALE GENOMIC DNA]</scope>
    <source>
        <strain evidence="2 3">CBS 10092</strain>
    </source>
</reference>
<dbReference type="OrthoDB" id="6362633at2759"/>
<evidence type="ECO:0000259" key="1">
    <source>
        <dbReference type="Pfam" id="PF00485"/>
    </source>
</evidence>
<name>A0A4V6ETP2_9BASI</name>
<dbReference type="KEGG" id="sgra:EX895_004107"/>
<keyword evidence="3" id="KW-1185">Reference proteome</keyword>
<gene>
    <name evidence="2" type="ORF">EX895_004107</name>
</gene>
<sequence>MQEQVDRLVGDLLGKVQGLEPSKRLLVGVSGIPGSGKSSLATKLVSALNAASQATSSTTDIAICVGMDGWHYPRATLATFPNPQEAFDRRGAEWTFDAKRFADFVAVVKNDTSHTLTAPSFDHAKKDPLEDDVAVLPTHRVVVFEGLYCNCDIGEWKRAARDFDTRLVFQVPKDEARRRLVVRHVKTGVARDEDEAIWRADNNDLPNGDWLMSHLLEPYIEVKSIDDPSWR</sequence>
<dbReference type="AlphaFoldDB" id="A0A4V6ETP2"/>
<dbReference type="PANTHER" id="PTHR10285">
    <property type="entry name" value="URIDINE KINASE"/>
    <property type="match status" value="1"/>
</dbReference>